<keyword evidence="3" id="KW-0805">Transcription regulation</keyword>
<protein>
    <recommendedName>
        <fullName evidence="8">BZIP domain-containing protein</fullName>
    </recommendedName>
</protein>
<evidence type="ECO:0000256" key="7">
    <source>
        <dbReference type="SAM" id="MobiDB-lite"/>
    </source>
</evidence>
<dbReference type="InterPro" id="IPR044827">
    <property type="entry name" value="GBF-like"/>
</dbReference>
<feature type="compositionally biased region" description="Polar residues" evidence="7">
    <location>
        <begin position="294"/>
        <end position="303"/>
    </location>
</feature>
<dbReference type="SMART" id="SM00338">
    <property type="entry name" value="BRLZ"/>
    <property type="match status" value="1"/>
</dbReference>
<name>A0ABD3CHT6_9LAMI</name>
<keyword evidence="6" id="KW-0539">Nucleus</keyword>
<evidence type="ECO:0000256" key="2">
    <source>
        <dbReference type="ARBA" id="ARBA00007163"/>
    </source>
</evidence>
<dbReference type="AlphaFoldDB" id="A0ABD3CHT6"/>
<comment type="similarity">
    <text evidence="2">Belongs to the bZIP family.</text>
</comment>
<accession>A0ABD3CHT6</accession>
<reference evidence="10" key="1">
    <citation type="journal article" date="2024" name="IScience">
        <title>Strigolactones Initiate the Formation of Haustorium-like Structures in Castilleja.</title>
        <authorList>
            <person name="Buerger M."/>
            <person name="Peterson D."/>
            <person name="Chory J."/>
        </authorList>
    </citation>
    <scope>NUCLEOTIDE SEQUENCE [LARGE SCALE GENOMIC DNA]</scope>
</reference>
<dbReference type="Proteomes" id="UP001632038">
    <property type="component" value="Unassembled WGS sequence"/>
</dbReference>
<comment type="caution">
    <text evidence="9">The sequence shown here is derived from an EMBL/GenBank/DDBJ whole genome shotgun (WGS) entry which is preliminary data.</text>
</comment>
<evidence type="ECO:0000313" key="9">
    <source>
        <dbReference type="EMBL" id="KAL3628330.1"/>
    </source>
</evidence>
<evidence type="ECO:0000256" key="5">
    <source>
        <dbReference type="ARBA" id="ARBA00023163"/>
    </source>
</evidence>
<gene>
    <name evidence="9" type="ORF">CASFOL_027376</name>
</gene>
<keyword evidence="4" id="KW-0238">DNA-binding</keyword>
<feature type="compositionally biased region" description="Polar residues" evidence="7">
    <location>
        <begin position="310"/>
        <end position="330"/>
    </location>
</feature>
<evidence type="ECO:0000256" key="1">
    <source>
        <dbReference type="ARBA" id="ARBA00004123"/>
    </source>
</evidence>
<sequence>MKRTATEMVERGGRMVEWELEAAEALAGLAGFSASLGGAAISGELKRLLVTQYSQEKSHKTMAVDKFHDGTSTRITTSPEKIEKIIKKNPNPNHSRGRICLQNSVNKSRSKLTEGEKQERMARRIMANREAARETIRRRQAMFMELNKKAVDASDENEYLKKEKELAVAEYHSLKCRNELLKAKLANSKKPITRDHMQVDPKASRAEKTYPKASRADKTYPKASRAEKIYPWHNHPSMVPCIWPPIIPPSDAFKFQCAGPHSHEMGPSHFPMIVYPMPWLLPFFAHGHTPHSQSGMSTLSSFEDSGHLSKANTSSSNKSIATGLTSQSESHVIENTARYPDGTVYVPGLFSPVKPQERPVGPARNDVGRQQLYKEMEYIYDAAAEARKRRKELMKMKNVSTRHQC</sequence>
<feature type="region of interest" description="Disordered" evidence="7">
    <location>
        <begin position="197"/>
        <end position="221"/>
    </location>
</feature>
<dbReference type="GO" id="GO:0005634">
    <property type="term" value="C:nucleus"/>
    <property type="evidence" value="ECO:0007669"/>
    <property type="project" value="UniProtKB-SubCell"/>
</dbReference>
<keyword evidence="10" id="KW-1185">Reference proteome</keyword>
<dbReference type="PANTHER" id="PTHR45967">
    <property type="entry name" value="G-BOX-BINDING FACTOR 3-RELATED"/>
    <property type="match status" value="1"/>
</dbReference>
<proteinExistence type="inferred from homology"/>
<organism evidence="9 10">
    <name type="scientific">Castilleja foliolosa</name>
    <dbReference type="NCBI Taxonomy" id="1961234"/>
    <lineage>
        <taxon>Eukaryota</taxon>
        <taxon>Viridiplantae</taxon>
        <taxon>Streptophyta</taxon>
        <taxon>Embryophyta</taxon>
        <taxon>Tracheophyta</taxon>
        <taxon>Spermatophyta</taxon>
        <taxon>Magnoliopsida</taxon>
        <taxon>eudicotyledons</taxon>
        <taxon>Gunneridae</taxon>
        <taxon>Pentapetalae</taxon>
        <taxon>asterids</taxon>
        <taxon>lamiids</taxon>
        <taxon>Lamiales</taxon>
        <taxon>Orobanchaceae</taxon>
        <taxon>Pedicularideae</taxon>
        <taxon>Castillejinae</taxon>
        <taxon>Castilleja</taxon>
    </lineage>
</organism>
<evidence type="ECO:0000256" key="4">
    <source>
        <dbReference type="ARBA" id="ARBA00023125"/>
    </source>
</evidence>
<feature type="region of interest" description="Disordered" evidence="7">
    <location>
        <begin position="294"/>
        <end position="331"/>
    </location>
</feature>
<feature type="domain" description="BZIP" evidence="8">
    <location>
        <begin position="116"/>
        <end position="180"/>
    </location>
</feature>
<evidence type="ECO:0000256" key="3">
    <source>
        <dbReference type="ARBA" id="ARBA00023015"/>
    </source>
</evidence>
<evidence type="ECO:0000313" key="10">
    <source>
        <dbReference type="Proteomes" id="UP001632038"/>
    </source>
</evidence>
<dbReference type="PANTHER" id="PTHR45967:SF28">
    <property type="entry name" value="BASIC-LEUCINE ZIPPER (BZIP) TRANSCRIPTION FACTOR FAMILY PROTEIN"/>
    <property type="match status" value="1"/>
</dbReference>
<dbReference type="InterPro" id="IPR045314">
    <property type="entry name" value="bZIP_plant_GBF1"/>
</dbReference>
<evidence type="ECO:0000256" key="6">
    <source>
        <dbReference type="ARBA" id="ARBA00023242"/>
    </source>
</evidence>
<dbReference type="EMBL" id="JAVIJP010000036">
    <property type="protein sequence ID" value="KAL3628330.1"/>
    <property type="molecule type" value="Genomic_DNA"/>
</dbReference>
<dbReference type="CDD" id="cd14702">
    <property type="entry name" value="bZIP_plant_GBF1"/>
    <property type="match status" value="1"/>
</dbReference>
<keyword evidence="5" id="KW-0804">Transcription</keyword>
<evidence type="ECO:0000259" key="8">
    <source>
        <dbReference type="SMART" id="SM00338"/>
    </source>
</evidence>
<dbReference type="GO" id="GO:0003677">
    <property type="term" value="F:DNA binding"/>
    <property type="evidence" value="ECO:0007669"/>
    <property type="project" value="UniProtKB-KW"/>
</dbReference>
<dbReference type="InterPro" id="IPR004827">
    <property type="entry name" value="bZIP"/>
</dbReference>
<comment type="subcellular location">
    <subcellularLocation>
        <location evidence="1">Nucleus</location>
    </subcellularLocation>
</comment>